<name>A0ABQ5D1V3_9ASTR</name>
<comment type="caution">
    <text evidence="2">The sequence shown here is derived from an EMBL/GenBank/DDBJ whole genome shotgun (WGS) entry which is preliminary data.</text>
</comment>
<dbReference type="InterPro" id="IPR032567">
    <property type="entry name" value="RTL1-rel"/>
</dbReference>
<dbReference type="PANTHER" id="PTHR15503:SF45">
    <property type="entry name" value="RNA-DIRECTED DNA POLYMERASE HOMOLOG"/>
    <property type="match status" value="1"/>
</dbReference>
<evidence type="ECO:0000256" key="1">
    <source>
        <dbReference type="SAM" id="MobiDB-lite"/>
    </source>
</evidence>
<organism evidence="2 3">
    <name type="scientific">Tanacetum coccineum</name>
    <dbReference type="NCBI Taxonomy" id="301880"/>
    <lineage>
        <taxon>Eukaryota</taxon>
        <taxon>Viridiplantae</taxon>
        <taxon>Streptophyta</taxon>
        <taxon>Embryophyta</taxon>
        <taxon>Tracheophyta</taxon>
        <taxon>Spermatophyta</taxon>
        <taxon>Magnoliopsida</taxon>
        <taxon>eudicotyledons</taxon>
        <taxon>Gunneridae</taxon>
        <taxon>Pentapetalae</taxon>
        <taxon>asterids</taxon>
        <taxon>campanulids</taxon>
        <taxon>Asterales</taxon>
        <taxon>Asteraceae</taxon>
        <taxon>Asteroideae</taxon>
        <taxon>Anthemideae</taxon>
        <taxon>Anthemidinae</taxon>
        <taxon>Tanacetum</taxon>
    </lineage>
</organism>
<dbReference type="EMBL" id="BQNB010014869">
    <property type="protein sequence ID" value="GJT33335.1"/>
    <property type="molecule type" value="Genomic_DNA"/>
</dbReference>
<dbReference type="Gene3D" id="2.40.70.10">
    <property type="entry name" value="Acid Proteases"/>
    <property type="match status" value="1"/>
</dbReference>
<reference evidence="2" key="2">
    <citation type="submission" date="2022-01" db="EMBL/GenBank/DDBJ databases">
        <authorList>
            <person name="Yamashiro T."/>
            <person name="Shiraishi A."/>
            <person name="Satake H."/>
            <person name="Nakayama K."/>
        </authorList>
    </citation>
    <scope>NUCLEOTIDE SEQUENCE</scope>
</reference>
<dbReference type="Proteomes" id="UP001151760">
    <property type="component" value="Unassembled WGS sequence"/>
</dbReference>
<keyword evidence="2" id="KW-0548">Nucleotidyltransferase</keyword>
<keyword evidence="2" id="KW-0695">RNA-directed DNA polymerase</keyword>
<evidence type="ECO:0000313" key="3">
    <source>
        <dbReference type="Proteomes" id="UP001151760"/>
    </source>
</evidence>
<evidence type="ECO:0000313" key="2">
    <source>
        <dbReference type="EMBL" id="GJT33335.1"/>
    </source>
</evidence>
<proteinExistence type="predicted"/>
<dbReference type="InterPro" id="IPR021109">
    <property type="entry name" value="Peptidase_aspartic_dom_sf"/>
</dbReference>
<dbReference type="InterPro" id="IPR043502">
    <property type="entry name" value="DNA/RNA_pol_sf"/>
</dbReference>
<dbReference type="PANTHER" id="PTHR15503">
    <property type="entry name" value="LDOC1 RELATED"/>
    <property type="match status" value="1"/>
</dbReference>
<sequence>MIAMKDGVMMPKRSRKTLYNGGGGEAKIGSNGDQKTREDFETSSVPYRRVALGNIFLRIMRIRNPSEELFSLIPLSHGNFDVIVGMDWLSERKFVIVCHEKVVRIPLEGNEILRIHGERTHGVVKTLMNTKVVEFHVDLVHGATPVAKSPYRLAPSKMQELSEQLQELEDKGFI</sequence>
<dbReference type="GO" id="GO:0003964">
    <property type="term" value="F:RNA-directed DNA polymerase activity"/>
    <property type="evidence" value="ECO:0007669"/>
    <property type="project" value="UniProtKB-KW"/>
</dbReference>
<reference evidence="2" key="1">
    <citation type="journal article" date="2022" name="Int. J. Mol. Sci.">
        <title>Draft Genome of Tanacetum Coccineum: Genomic Comparison of Closely Related Tanacetum-Family Plants.</title>
        <authorList>
            <person name="Yamashiro T."/>
            <person name="Shiraishi A."/>
            <person name="Nakayama K."/>
            <person name="Satake H."/>
        </authorList>
    </citation>
    <scope>NUCLEOTIDE SEQUENCE</scope>
</reference>
<feature type="region of interest" description="Disordered" evidence="1">
    <location>
        <begin position="20"/>
        <end position="40"/>
    </location>
</feature>
<keyword evidence="2" id="KW-0808">Transferase</keyword>
<dbReference type="Gene3D" id="3.10.10.10">
    <property type="entry name" value="HIV Type 1 Reverse Transcriptase, subunit A, domain 1"/>
    <property type="match status" value="1"/>
</dbReference>
<dbReference type="SUPFAM" id="SSF56672">
    <property type="entry name" value="DNA/RNA polymerases"/>
    <property type="match status" value="1"/>
</dbReference>
<keyword evidence="3" id="KW-1185">Reference proteome</keyword>
<accession>A0ABQ5D1V3</accession>
<protein>
    <submittedName>
        <fullName evidence="2">Reverse transcriptase domain-containing protein</fullName>
    </submittedName>
</protein>
<dbReference type="Pfam" id="PF08284">
    <property type="entry name" value="RVP_2"/>
    <property type="match status" value="1"/>
</dbReference>
<gene>
    <name evidence="2" type="ORF">Tco_0923754</name>
</gene>